<dbReference type="PIRSF" id="PIRSF005461">
    <property type="entry name" value="23S_rRNA_mtase"/>
    <property type="match status" value="1"/>
</dbReference>
<protein>
    <recommendedName>
        <fullName evidence="9">rRNA methyltransferase 2, mitochondrial</fullName>
    </recommendedName>
</protein>
<dbReference type="OrthoDB" id="20105at2759"/>
<dbReference type="InterPro" id="IPR050082">
    <property type="entry name" value="RNA_methyltr_RlmE"/>
</dbReference>
<name>A0A7E5V9A4_TRINI</name>
<comment type="subcellular location">
    <subcellularLocation>
        <location evidence="1">Mitochondrion</location>
    </subcellularLocation>
</comment>
<evidence type="ECO:0000313" key="12">
    <source>
        <dbReference type="Proteomes" id="UP000322000"/>
    </source>
</evidence>
<dbReference type="InterPro" id="IPR002877">
    <property type="entry name" value="RNA_MeTrfase_FtsJ_dom"/>
</dbReference>
<evidence type="ECO:0000256" key="2">
    <source>
        <dbReference type="ARBA" id="ARBA00009258"/>
    </source>
</evidence>
<dbReference type="Gene3D" id="3.40.50.150">
    <property type="entry name" value="Vaccinia Virus protein VP39"/>
    <property type="match status" value="1"/>
</dbReference>
<evidence type="ECO:0000256" key="10">
    <source>
        <dbReference type="PIRSR" id="PIRSR005461-1"/>
    </source>
</evidence>
<keyword evidence="3" id="KW-0698">rRNA processing</keyword>
<evidence type="ECO:0000256" key="1">
    <source>
        <dbReference type="ARBA" id="ARBA00004173"/>
    </source>
</evidence>
<reference evidence="13" key="1">
    <citation type="submission" date="2025-08" db="UniProtKB">
        <authorList>
            <consortium name="RefSeq"/>
        </authorList>
    </citation>
    <scope>IDENTIFICATION</scope>
</reference>
<evidence type="ECO:0000256" key="8">
    <source>
        <dbReference type="ARBA" id="ARBA00023128"/>
    </source>
</evidence>
<dbReference type="KEGG" id="tnl:113491878"/>
<keyword evidence="6 10" id="KW-0949">S-adenosyl-L-methionine</keyword>
<keyword evidence="8" id="KW-0496">Mitochondrion</keyword>
<dbReference type="SUPFAM" id="SSF53335">
    <property type="entry name" value="S-adenosyl-L-methionine-dependent methyltransferases"/>
    <property type="match status" value="1"/>
</dbReference>
<dbReference type="AlphaFoldDB" id="A0A7E5V9A4"/>
<dbReference type="HAMAP" id="MF_01547">
    <property type="entry name" value="RNA_methyltr_E"/>
    <property type="match status" value="1"/>
</dbReference>
<dbReference type="FunCoup" id="A0A7E5V9A4">
    <property type="interactions" value="1735"/>
</dbReference>
<keyword evidence="7" id="KW-0809">Transit peptide</keyword>
<evidence type="ECO:0000256" key="5">
    <source>
        <dbReference type="ARBA" id="ARBA00022679"/>
    </source>
</evidence>
<dbReference type="GeneID" id="113491878"/>
<dbReference type="GO" id="GO:1902775">
    <property type="term" value="P:mitochondrial large ribosomal subunit assembly"/>
    <property type="evidence" value="ECO:0007669"/>
    <property type="project" value="UniProtKB-ARBA"/>
</dbReference>
<dbReference type="PANTHER" id="PTHR10920">
    <property type="entry name" value="RIBOSOMAL RNA METHYLTRANSFERASE"/>
    <property type="match status" value="1"/>
</dbReference>
<dbReference type="CTD" id="29960"/>
<keyword evidence="4 13" id="KW-0489">Methyltransferase</keyword>
<comment type="similarity">
    <text evidence="2">Belongs to the class I-like SAM-binding methyltransferase superfamily. RNA methyltransferase RlmE family.</text>
</comment>
<feature type="domain" description="Ribosomal RNA methyltransferase FtsJ" evidence="11">
    <location>
        <begin position="51"/>
        <end position="236"/>
    </location>
</feature>
<dbReference type="RefSeq" id="XP_026724874.1">
    <property type="nucleotide sequence ID" value="XM_026869073.1"/>
</dbReference>
<gene>
    <name evidence="13" type="primary">LOC113491878</name>
</gene>
<keyword evidence="5" id="KW-0808">Transferase</keyword>
<dbReference type="InterPro" id="IPR029063">
    <property type="entry name" value="SAM-dependent_MTases_sf"/>
</dbReference>
<organism evidence="12 13">
    <name type="scientific">Trichoplusia ni</name>
    <name type="common">Cabbage looper</name>
    <dbReference type="NCBI Taxonomy" id="7111"/>
    <lineage>
        <taxon>Eukaryota</taxon>
        <taxon>Metazoa</taxon>
        <taxon>Ecdysozoa</taxon>
        <taxon>Arthropoda</taxon>
        <taxon>Hexapoda</taxon>
        <taxon>Insecta</taxon>
        <taxon>Pterygota</taxon>
        <taxon>Neoptera</taxon>
        <taxon>Endopterygota</taxon>
        <taxon>Lepidoptera</taxon>
        <taxon>Glossata</taxon>
        <taxon>Ditrysia</taxon>
        <taxon>Noctuoidea</taxon>
        <taxon>Noctuidae</taxon>
        <taxon>Plusiinae</taxon>
        <taxon>Trichoplusia</taxon>
    </lineage>
</organism>
<dbReference type="PANTHER" id="PTHR10920:SF18">
    <property type="entry name" value="RRNA METHYLTRANSFERASE 2, MITOCHONDRIAL"/>
    <property type="match status" value="1"/>
</dbReference>
<keyword evidence="12" id="KW-1185">Reference proteome</keyword>
<dbReference type="GO" id="GO:0008650">
    <property type="term" value="F:rRNA (uridine-2'-O-)-methyltransferase activity"/>
    <property type="evidence" value="ECO:0007669"/>
    <property type="project" value="TreeGrafter"/>
</dbReference>
<dbReference type="InterPro" id="IPR015507">
    <property type="entry name" value="rRNA-MeTfrase_E"/>
</dbReference>
<evidence type="ECO:0000313" key="13">
    <source>
        <dbReference type="RefSeq" id="XP_026724874.1"/>
    </source>
</evidence>
<dbReference type="Proteomes" id="UP000322000">
    <property type="component" value="Chromosome 3"/>
</dbReference>
<proteinExistence type="inferred from homology"/>
<evidence type="ECO:0000256" key="4">
    <source>
        <dbReference type="ARBA" id="ARBA00022603"/>
    </source>
</evidence>
<evidence type="ECO:0000256" key="7">
    <source>
        <dbReference type="ARBA" id="ARBA00022946"/>
    </source>
</evidence>
<evidence type="ECO:0000256" key="9">
    <source>
        <dbReference type="ARBA" id="ARBA00041184"/>
    </source>
</evidence>
<dbReference type="InParanoid" id="A0A7E5V9A4"/>
<dbReference type="GO" id="GO:0005759">
    <property type="term" value="C:mitochondrial matrix"/>
    <property type="evidence" value="ECO:0007669"/>
    <property type="project" value="UniProtKB-ARBA"/>
</dbReference>
<accession>A0A7E5V9A4</accession>
<evidence type="ECO:0000256" key="3">
    <source>
        <dbReference type="ARBA" id="ARBA00022552"/>
    </source>
</evidence>
<sequence>MMLSGSFTPKPLSYTKMCFLVNCLKRLKSSQQWLTRQKADPYVEKAKIYNYRCRSAFKLLEMNDKTNILSPGLTVIDLGASPGSWTQVAVQKTNADGADPSKPKGRVLAIDKLQIFPIEGASIMSNMDFSTIEAHDKVIAALGGSKVDLVLSDMAPSATGVKELDKDRIIGLCYMAIRFAALVSKVEGNLLFKVWDGKEVPILEMDLERFYKSIKILKPQASRSESSEKFILARGFRGIQRPLQNGRWGE</sequence>
<evidence type="ECO:0000256" key="6">
    <source>
        <dbReference type="ARBA" id="ARBA00022691"/>
    </source>
</evidence>
<dbReference type="Pfam" id="PF01728">
    <property type="entry name" value="FtsJ"/>
    <property type="match status" value="1"/>
</dbReference>
<dbReference type="FunFam" id="3.40.50.150:FF:000129">
    <property type="entry name" value="Mitochondrial rRNA methyltransferase 2"/>
    <property type="match status" value="1"/>
</dbReference>
<evidence type="ECO:0000259" key="11">
    <source>
        <dbReference type="Pfam" id="PF01728"/>
    </source>
</evidence>
<feature type="active site" description="Proton acceptor" evidence="10">
    <location>
        <position position="193"/>
    </location>
</feature>